<dbReference type="OrthoDB" id="6628000at2759"/>
<accession>A0A5E4MTP9</accession>
<proteinExistence type="predicted"/>
<dbReference type="EMBL" id="CABPRJ010001019">
    <property type="protein sequence ID" value="VVC34864.1"/>
    <property type="molecule type" value="Genomic_DNA"/>
</dbReference>
<dbReference type="Proteomes" id="UP000325440">
    <property type="component" value="Unassembled WGS sequence"/>
</dbReference>
<evidence type="ECO:0000313" key="2">
    <source>
        <dbReference type="Proteomes" id="UP000325440"/>
    </source>
</evidence>
<reference evidence="1 2" key="1">
    <citation type="submission" date="2019-08" db="EMBL/GenBank/DDBJ databases">
        <authorList>
            <person name="Alioto T."/>
            <person name="Alioto T."/>
            <person name="Gomez Garrido J."/>
        </authorList>
    </citation>
    <scope>NUCLEOTIDE SEQUENCE [LARGE SCALE GENOMIC DNA]</scope>
</reference>
<sequence>MLTNTAIHYCHWAPYDGEPPPDRQSSRQQLAVWCSSLLFFICSLLYRLSRPAVKTTAAIFNAHAFLFQRANIERYRNPPSDLRHLKQIANFDSRLLLLPKTSREHMVVLSRIVSLSLSRARSGSCKKRIEPYIGPFTRCMSSIKYQGFSFRNLLEQDIKILQQPSQKITTIPGNVTGYT</sequence>
<name>A0A5E4MTP9_9HEMI</name>
<organism evidence="1 2">
    <name type="scientific">Cinara cedri</name>
    <dbReference type="NCBI Taxonomy" id="506608"/>
    <lineage>
        <taxon>Eukaryota</taxon>
        <taxon>Metazoa</taxon>
        <taxon>Ecdysozoa</taxon>
        <taxon>Arthropoda</taxon>
        <taxon>Hexapoda</taxon>
        <taxon>Insecta</taxon>
        <taxon>Pterygota</taxon>
        <taxon>Neoptera</taxon>
        <taxon>Paraneoptera</taxon>
        <taxon>Hemiptera</taxon>
        <taxon>Sternorrhyncha</taxon>
        <taxon>Aphidomorpha</taxon>
        <taxon>Aphidoidea</taxon>
        <taxon>Aphididae</taxon>
        <taxon>Lachninae</taxon>
        <taxon>Cinara</taxon>
    </lineage>
</organism>
<dbReference type="AlphaFoldDB" id="A0A5E4MTP9"/>
<keyword evidence="2" id="KW-1185">Reference proteome</keyword>
<gene>
    <name evidence="1" type="ORF">CINCED_3A022416</name>
</gene>
<evidence type="ECO:0000313" key="1">
    <source>
        <dbReference type="EMBL" id="VVC34864.1"/>
    </source>
</evidence>
<protein>
    <submittedName>
        <fullName evidence="1">Uncharacterized protein</fullName>
    </submittedName>
</protein>